<gene>
    <name evidence="4" type="ORF">TCEB3V08_LOCUS3561</name>
</gene>
<accession>A0A7R9CIE4</accession>
<evidence type="ECO:0000313" key="4">
    <source>
        <dbReference type="EMBL" id="CAD7396343.1"/>
    </source>
</evidence>
<comment type="function">
    <text evidence="2">Component of the integrator complex, a multiprotein complex that terminates RNA polymerase II (Pol II) transcription in the promoter-proximal region of genes. The integrator complex provides a quality checkpoint during transcription elongation by driving premature transcription termination of transcripts that are unfavorably configured for transcriptional elongation: the complex terminates transcription by (1) catalyzing dephosphorylation of the C-terminal domain (CTD) of Pol II subunit Polr2A/Rbp1 and Spt5, and (2) degrading the exiting nascent RNA transcript via endonuclease activity. The integrator complex is also involved in the 3'-end processing of the U7 snRNA, and also the spliceosomal snRNAs U1, U2, U4 and U5.</text>
</comment>
<evidence type="ECO:0000259" key="3">
    <source>
        <dbReference type="Pfam" id="PF10189"/>
    </source>
</evidence>
<feature type="domain" description="Integrator complex subunit 3 N-terminal" evidence="3">
    <location>
        <begin position="14"/>
        <end position="114"/>
    </location>
</feature>
<protein>
    <recommendedName>
        <fullName evidence="1">SOSS complex subunit A homolog</fullName>
    </recommendedName>
</protein>
<dbReference type="PANTHER" id="PTHR13587">
    <property type="entry name" value="INTEGRATOR COMPLEX SUBUNIT 3"/>
    <property type="match status" value="1"/>
</dbReference>
<name>A0A7R9CIE4_TIMCR</name>
<sequence length="470" mass="54559">MDQSKTITPKLFVVTAVENKDELEETYRDLTLITRDGLGLVLNSLSHLILERYLRLTDVSRSQVLWLLREMMRNAVTNVETLCLNLMRHAAGGDVSQRNVVLIESLLDIYQENRDGLGLVLNSLSHLILERYLRLTDVSRSQVLWLLREMMRNAVTNVETLCLNLMRHAAGGDVSQRNVVLIESLLDIYQENSKLDEFTPSSRVNQTSSPHHHEQTRQVHPIIMSKPDEFTPSSRVNQTSSPHHHEQTRLDEFDLQPTQHYSVPVCVPRSWLDKFPVLITSVVYTYLRLIEDHSGPKLAELRQKEVTFVVALIRERFGECLTIGRDFVRLLQNVARIPEFDKLWKDILLKPKSLCPNFTGVLQLLQTRTSRRFFQSRLTPEMERKLVFLTSSVRFGFHKRYQEWFQRQYLATQESQSLRCDLIRFIVGVIHPTNELLCSEHHPTLGCDWLAHHHLHLKRGGLQRQAGLVL</sequence>
<dbReference type="PANTHER" id="PTHR13587:SF7">
    <property type="entry name" value="INTEGRATOR COMPLEX SUBUNIT 3"/>
    <property type="match status" value="1"/>
</dbReference>
<evidence type="ECO:0000256" key="2">
    <source>
        <dbReference type="ARBA" id="ARBA00054331"/>
    </source>
</evidence>
<dbReference type="EMBL" id="OC317349">
    <property type="protein sequence ID" value="CAD7396343.1"/>
    <property type="molecule type" value="Genomic_DNA"/>
</dbReference>
<proteinExistence type="predicted"/>
<reference evidence="4" key="1">
    <citation type="submission" date="2020-11" db="EMBL/GenBank/DDBJ databases">
        <authorList>
            <person name="Tran Van P."/>
        </authorList>
    </citation>
    <scope>NUCLEOTIDE SEQUENCE</scope>
</reference>
<organism evidence="4">
    <name type="scientific">Timema cristinae</name>
    <name type="common">Walking stick</name>
    <dbReference type="NCBI Taxonomy" id="61476"/>
    <lineage>
        <taxon>Eukaryota</taxon>
        <taxon>Metazoa</taxon>
        <taxon>Ecdysozoa</taxon>
        <taxon>Arthropoda</taxon>
        <taxon>Hexapoda</taxon>
        <taxon>Insecta</taxon>
        <taxon>Pterygota</taxon>
        <taxon>Neoptera</taxon>
        <taxon>Polyneoptera</taxon>
        <taxon>Phasmatodea</taxon>
        <taxon>Timematodea</taxon>
        <taxon>Timematoidea</taxon>
        <taxon>Timematidae</taxon>
        <taxon>Timema</taxon>
    </lineage>
</organism>
<dbReference type="InterPro" id="IPR045334">
    <property type="entry name" value="INTS3"/>
</dbReference>
<dbReference type="Pfam" id="PF10189">
    <property type="entry name" value="Ints3_N"/>
    <property type="match status" value="2"/>
</dbReference>
<evidence type="ECO:0000256" key="1">
    <source>
        <dbReference type="ARBA" id="ARBA00032741"/>
    </source>
</evidence>
<dbReference type="InterPro" id="IPR019333">
    <property type="entry name" value="INTS3_N"/>
</dbReference>
<dbReference type="AlphaFoldDB" id="A0A7R9CIE4"/>
<dbReference type="GO" id="GO:0005737">
    <property type="term" value="C:cytoplasm"/>
    <property type="evidence" value="ECO:0007669"/>
    <property type="project" value="TreeGrafter"/>
</dbReference>
<feature type="domain" description="Integrator complex subunit 3 N-terminal" evidence="3">
    <location>
        <begin position="269"/>
        <end position="443"/>
    </location>
</feature>